<evidence type="ECO:0000256" key="5">
    <source>
        <dbReference type="ARBA" id="ARBA00036820"/>
    </source>
</evidence>
<dbReference type="Gene3D" id="3.90.1200.10">
    <property type="match status" value="1"/>
</dbReference>
<dbReference type="EMBL" id="CP024770">
    <property type="protein sequence ID" value="QGY33208.1"/>
    <property type="molecule type" value="Genomic_DNA"/>
</dbReference>
<keyword evidence="4" id="KW-0418">Kinase</keyword>
<sequence>MISFNTGKVSFGNLENILIPTPTSDIQQFIVDSWGILLPCHPLSCERDELFLIGEEHTERYILRLTNPADSHEIIMMQVSAVNWIEQNGPHLPVPGVLPTLSGLKIVPVKLGENPVRMACLTTFLSGELLATIPATSIQMQNIGRVLAELDVALAGFDHKGAHRELAWDLAQAEKCRSMLPSKESTHSESRWKLVRNGFDSFVNEVQPRLRAMRHQVIHADFNPYNILMDVRDSNKVSGILDFGDMVYSQLINNIAIAASYQISSETSLKSVTDMVSSYHNMLPLEPEEIDLLYDLIITRLCMAVTISEYRAKQRPENSKYILKNTATAWRGLERLSTISRKEANTIFRHACQFPPRS</sequence>
<comment type="subcellular location">
    <subcellularLocation>
        <location evidence="1">Cytoplasm</location>
    </subcellularLocation>
</comment>
<evidence type="ECO:0000259" key="9">
    <source>
        <dbReference type="Pfam" id="PF01636"/>
    </source>
</evidence>
<dbReference type="RefSeq" id="WP_208719408.1">
    <property type="nucleotide sequence ID" value="NZ_CP024770.1"/>
</dbReference>
<evidence type="ECO:0000256" key="6">
    <source>
        <dbReference type="ARBA" id="ARBA00037368"/>
    </source>
</evidence>
<dbReference type="InterPro" id="IPR002575">
    <property type="entry name" value="Aminoglycoside_PTrfase"/>
</dbReference>
<dbReference type="SUPFAM" id="SSF56112">
    <property type="entry name" value="Protein kinase-like (PK-like)"/>
    <property type="match status" value="1"/>
</dbReference>
<dbReference type="Pfam" id="PF01636">
    <property type="entry name" value="APH"/>
    <property type="match status" value="1"/>
</dbReference>
<comment type="function">
    <text evidence="6">Catalyzes the GTP-dependent phosphorylation of 5-hydroxy-L-lysine.</text>
</comment>
<gene>
    <name evidence="10" type="ORF">CUN67_30330</name>
</gene>
<dbReference type="PANTHER" id="PTHR21064:SF1">
    <property type="entry name" value="HYDROXYLYSINE KINASE"/>
    <property type="match status" value="1"/>
</dbReference>
<dbReference type="PANTHER" id="PTHR21064">
    <property type="entry name" value="AMINOGLYCOSIDE PHOSPHOTRANSFERASE DOMAIN-CONTAINING PROTEIN-RELATED"/>
    <property type="match status" value="1"/>
</dbReference>
<reference evidence="10 11" key="1">
    <citation type="submission" date="2017-11" db="EMBL/GenBank/DDBJ databases">
        <title>Genome sequence of Pantoea cypripedii NE1.</title>
        <authorList>
            <person name="Nascimento F.X."/>
        </authorList>
    </citation>
    <scope>NUCLEOTIDE SEQUENCE [LARGE SCALE GENOMIC DNA]</scope>
    <source>
        <strain evidence="10 11">NE1</strain>
        <plasmid evidence="11">pne1b</plasmid>
    </source>
</reference>
<feature type="domain" description="Aminoglycoside phosphotransferase" evidence="9">
    <location>
        <begin position="51"/>
        <end position="267"/>
    </location>
</feature>
<keyword evidence="2" id="KW-0963">Cytoplasm</keyword>
<dbReference type="InterPro" id="IPR011009">
    <property type="entry name" value="Kinase-like_dom_sf"/>
</dbReference>
<evidence type="ECO:0000256" key="7">
    <source>
        <dbReference type="ARBA" id="ARBA00038873"/>
    </source>
</evidence>
<comment type="catalytic activity">
    <reaction evidence="5">
        <text>(5R)-5-hydroxy-L-lysine + GTP = (5R)-5-phosphooxy-L-lysine + GDP + H(+)</text>
        <dbReference type="Rhea" id="RHEA:19049"/>
        <dbReference type="ChEBI" id="CHEBI:15378"/>
        <dbReference type="ChEBI" id="CHEBI:37565"/>
        <dbReference type="ChEBI" id="CHEBI:57882"/>
        <dbReference type="ChEBI" id="CHEBI:58189"/>
        <dbReference type="ChEBI" id="CHEBI:58357"/>
        <dbReference type="EC" id="2.7.1.81"/>
    </reaction>
</comment>
<dbReference type="Proteomes" id="UP000502005">
    <property type="component" value="Plasmid pNE1B"/>
</dbReference>
<name>A0A6B9G7T1_PANCY</name>
<organism evidence="10 11">
    <name type="scientific">Pantoea cypripedii</name>
    <name type="common">Pectobacterium cypripedii</name>
    <name type="synonym">Erwinia cypripedii</name>
    <dbReference type="NCBI Taxonomy" id="55209"/>
    <lineage>
        <taxon>Bacteria</taxon>
        <taxon>Pseudomonadati</taxon>
        <taxon>Pseudomonadota</taxon>
        <taxon>Gammaproteobacteria</taxon>
        <taxon>Enterobacterales</taxon>
        <taxon>Erwiniaceae</taxon>
        <taxon>Pantoea</taxon>
    </lineage>
</organism>
<evidence type="ECO:0000313" key="10">
    <source>
        <dbReference type="EMBL" id="QGY33208.1"/>
    </source>
</evidence>
<proteinExistence type="predicted"/>
<geneLocation type="plasmid" evidence="11">
    <name>pne1b</name>
</geneLocation>
<accession>A0A6B9G7T1</accession>
<dbReference type="GO" id="GO:0047992">
    <property type="term" value="F:hydroxylysine kinase activity"/>
    <property type="evidence" value="ECO:0007669"/>
    <property type="project" value="UniProtKB-EC"/>
</dbReference>
<evidence type="ECO:0000313" key="11">
    <source>
        <dbReference type="Proteomes" id="UP000502005"/>
    </source>
</evidence>
<evidence type="ECO:0000256" key="3">
    <source>
        <dbReference type="ARBA" id="ARBA00022679"/>
    </source>
</evidence>
<dbReference type="EC" id="2.7.1.81" evidence="7"/>
<dbReference type="GO" id="GO:0005737">
    <property type="term" value="C:cytoplasm"/>
    <property type="evidence" value="ECO:0007669"/>
    <property type="project" value="UniProtKB-SubCell"/>
</dbReference>
<protein>
    <recommendedName>
        <fullName evidence="8">Hydroxylysine kinase</fullName>
        <ecNumber evidence="7">2.7.1.81</ecNumber>
    </recommendedName>
</protein>
<evidence type="ECO:0000256" key="4">
    <source>
        <dbReference type="ARBA" id="ARBA00022777"/>
    </source>
</evidence>
<keyword evidence="10" id="KW-0614">Plasmid</keyword>
<keyword evidence="3" id="KW-0808">Transferase</keyword>
<evidence type="ECO:0000256" key="2">
    <source>
        <dbReference type="ARBA" id="ARBA00022490"/>
    </source>
</evidence>
<dbReference type="InterPro" id="IPR050249">
    <property type="entry name" value="Pseudomonas-type_ThrB"/>
</dbReference>
<evidence type="ECO:0000256" key="1">
    <source>
        <dbReference type="ARBA" id="ARBA00004496"/>
    </source>
</evidence>
<evidence type="ECO:0000256" key="8">
    <source>
        <dbReference type="ARBA" id="ARBA00040505"/>
    </source>
</evidence>
<dbReference type="AlphaFoldDB" id="A0A6B9G7T1"/>